<evidence type="ECO:0000313" key="12">
    <source>
        <dbReference type="Proteomes" id="UP000033163"/>
    </source>
</evidence>
<dbReference type="HOGENOM" id="CLU_020569_1_1_9"/>
<evidence type="ECO:0000256" key="1">
    <source>
        <dbReference type="ARBA" id="ARBA00008798"/>
    </source>
</evidence>
<dbReference type="PROSITE" id="PS50044">
    <property type="entry name" value="SIGMA54_3"/>
    <property type="match status" value="1"/>
</dbReference>
<dbReference type="EMBL" id="LN831776">
    <property type="protein sequence ID" value="CQR56144.1"/>
    <property type="molecule type" value="Genomic_DNA"/>
</dbReference>
<evidence type="ECO:0000256" key="5">
    <source>
        <dbReference type="ARBA" id="ARBA00023015"/>
    </source>
</evidence>
<dbReference type="RefSeq" id="WP_020432203.1">
    <property type="nucleotide sequence ID" value="NZ_AGBD01001429.1"/>
</dbReference>
<dbReference type="GO" id="GO:0016779">
    <property type="term" value="F:nucleotidyltransferase activity"/>
    <property type="evidence" value="ECO:0007669"/>
    <property type="project" value="UniProtKB-KW"/>
</dbReference>
<dbReference type="PROSITE" id="PS00718">
    <property type="entry name" value="SIGMA54_2"/>
    <property type="match status" value="1"/>
</dbReference>
<dbReference type="Pfam" id="PF00309">
    <property type="entry name" value="Sigma54_AID"/>
    <property type="match status" value="1"/>
</dbReference>
<evidence type="ECO:0000256" key="4">
    <source>
        <dbReference type="ARBA" id="ARBA00022695"/>
    </source>
</evidence>
<dbReference type="GO" id="GO:0000428">
    <property type="term" value="C:DNA-directed RNA polymerase complex"/>
    <property type="evidence" value="ECO:0007669"/>
    <property type="project" value="UniProtKB-KW"/>
</dbReference>
<sequence length="442" mass="49089">MAVKLRLMQSQSQQMSLSREMRQGLEILQLSITDLSTYLERQCEENPMLERLESLEQPEGLENAFETTSWAAKGNPFSGELKAVRQDTLEEVLLEQLNCLSGLPESVIAAARYLIGNINDRGYLELPLEELEAERGLAGAVLREALDVVQGFEPAGVGAATLSECLLLQLRRMVPRQPLAEALAAGYLEVLAARKLKNAAARLFVTNEEIACAYRTIQSLNPYPGACYGGGTDSYVIPDLYIRSGLRGYEIFCNESALPAVTINRYYDGMMNSMSRTSPELQFLKGYHRSAKWLVKCIEERKKTLLLVGRAMLEHQFDFVVKGKASLKPLTLRMVSDCIGLHESTVSRAVNGKYVQTPGGLYELKDLLCSAVNSAGGEVSSVPYIQSRIRELIREEDPGKPLSDQRLSEQLAEEGLTVARRTVAKYREELGLSSAALRRSRQ</sequence>
<feature type="domain" description="RNA polymerase sigma factor 54 DNA-binding" evidence="9">
    <location>
        <begin position="283"/>
        <end position="439"/>
    </location>
</feature>
<dbReference type="PIRSF" id="PIRSF000774">
    <property type="entry name" value="RpoN"/>
    <property type="match status" value="1"/>
</dbReference>
<evidence type="ECO:0000259" key="9">
    <source>
        <dbReference type="Pfam" id="PF04552"/>
    </source>
</evidence>
<reference evidence="12" key="1">
    <citation type="submission" date="2015-03" db="EMBL/GenBank/DDBJ databases">
        <authorList>
            <person name="Wibberg D."/>
        </authorList>
    </citation>
    <scope>NUCLEOTIDE SEQUENCE [LARGE SCALE GENOMIC DNA]</scope>
</reference>
<dbReference type="InterPro" id="IPR038709">
    <property type="entry name" value="RpoN_core-bd_sf"/>
</dbReference>
<comment type="similarity">
    <text evidence="1">Belongs to the sigma-54 factor family.</text>
</comment>
<keyword evidence="7" id="KW-0238">DNA-binding</keyword>
<dbReference type="Proteomes" id="UP000033163">
    <property type="component" value="Chromosome I"/>
</dbReference>
<evidence type="ECO:0000256" key="8">
    <source>
        <dbReference type="ARBA" id="ARBA00023163"/>
    </source>
</evidence>
<dbReference type="STRING" id="483937.AMQ84_09590"/>
<proteinExistence type="inferred from homology"/>
<keyword evidence="4" id="KW-0548">Nucleotidyltransferase</keyword>
<keyword evidence="5" id="KW-0805">Transcription regulation</keyword>
<keyword evidence="6" id="KW-0731">Sigma factor</keyword>
<dbReference type="Pfam" id="PF04963">
    <property type="entry name" value="Sigma54_CBD"/>
    <property type="match status" value="1"/>
</dbReference>
<evidence type="ECO:0000256" key="3">
    <source>
        <dbReference type="ARBA" id="ARBA00022679"/>
    </source>
</evidence>
<evidence type="ECO:0008006" key="13">
    <source>
        <dbReference type="Google" id="ProtNLM"/>
    </source>
</evidence>
<gene>
    <name evidence="11" type="ORF">PRIO_3741</name>
</gene>
<evidence type="ECO:0000313" key="11">
    <source>
        <dbReference type="EMBL" id="CQR56144.1"/>
    </source>
</evidence>
<organism evidence="11 12">
    <name type="scientific">Paenibacillus riograndensis SBR5</name>
    <dbReference type="NCBI Taxonomy" id="1073571"/>
    <lineage>
        <taxon>Bacteria</taxon>
        <taxon>Bacillati</taxon>
        <taxon>Bacillota</taxon>
        <taxon>Bacilli</taxon>
        <taxon>Bacillales</taxon>
        <taxon>Paenibacillaceae</taxon>
        <taxon>Paenibacillus</taxon>
        <taxon>Paenibacillus sonchi group</taxon>
    </lineage>
</organism>
<dbReference type="NCBIfam" id="TIGR02395">
    <property type="entry name" value="rpoN_sigma"/>
    <property type="match status" value="1"/>
</dbReference>
<dbReference type="GO" id="GO:0001216">
    <property type="term" value="F:DNA-binding transcription activator activity"/>
    <property type="evidence" value="ECO:0007669"/>
    <property type="project" value="InterPro"/>
</dbReference>
<dbReference type="InterPro" id="IPR007634">
    <property type="entry name" value="RNA_pol_sigma_54_DNA-bd"/>
</dbReference>
<dbReference type="InterPro" id="IPR000394">
    <property type="entry name" value="RNA_pol_sigma_54"/>
</dbReference>
<dbReference type="KEGG" id="pri:PRIO_3741"/>
<keyword evidence="8" id="KW-0804">Transcription</keyword>
<dbReference type="PANTHER" id="PTHR32248">
    <property type="entry name" value="RNA POLYMERASE SIGMA-54 FACTOR"/>
    <property type="match status" value="1"/>
</dbReference>
<dbReference type="Gene3D" id="1.10.10.60">
    <property type="entry name" value="Homeodomain-like"/>
    <property type="match status" value="1"/>
</dbReference>
<dbReference type="GO" id="GO:0003677">
    <property type="term" value="F:DNA binding"/>
    <property type="evidence" value="ECO:0007669"/>
    <property type="project" value="UniProtKB-KW"/>
</dbReference>
<evidence type="ECO:0000256" key="2">
    <source>
        <dbReference type="ARBA" id="ARBA00022478"/>
    </source>
</evidence>
<dbReference type="PATRIC" id="fig|1073571.4.peg.3996"/>
<dbReference type="InterPro" id="IPR007046">
    <property type="entry name" value="RNA_pol_sigma_54_core-bd"/>
</dbReference>
<dbReference type="PANTHER" id="PTHR32248:SF4">
    <property type="entry name" value="RNA POLYMERASE SIGMA-54 FACTOR"/>
    <property type="match status" value="1"/>
</dbReference>
<accession>A0A0E4HBR8</accession>
<dbReference type="Pfam" id="PF04552">
    <property type="entry name" value="Sigma54_DBD"/>
    <property type="match status" value="1"/>
</dbReference>
<evidence type="ECO:0000256" key="6">
    <source>
        <dbReference type="ARBA" id="ARBA00023082"/>
    </source>
</evidence>
<keyword evidence="2" id="KW-0240">DNA-directed RNA polymerase</keyword>
<feature type="domain" description="RNA polymerase sigma factor 54 core-binding" evidence="10">
    <location>
        <begin position="84"/>
        <end position="267"/>
    </location>
</feature>
<dbReference type="AlphaFoldDB" id="A0A0E4HBR8"/>
<dbReference type="PRINTS" id="PR00045">
    <property type="entry name" value="SIGMA54FCT"/>
</dbReference>
<dbReference type="GO" id="GO:0016987">
    <property type="term" value="F:sigma factor activity"/>
    <property type="evidence" value="ECO:0007669"/>
    <property type="project" value="UniProtKB-KW"/>
</dbReference>
<dbReference type="Gene3D" id="1.10.10.1330">
    <property type="entry name" value="RNA polymerase sigma-54 factor, core-binding domain"/>
    <property type="match status" value="1"/>
</dbReference>
<evidence type="ECO:0000259" key="10">
    <source>
        <dbReference type="Pfam" id="PF04963"/>
    </source>
</evidence>
<protein>
    <recommendedName>
        <fullName evidence="13">RNA polymerase sigma-54 factor</fullName>
    </recommendedName>
</protein>
<evidence type="ECO:0000256" key="7">
    <source>
        <dbReference type="ARBA" id="ARBA00023125"/>
    </source>
</evidence>
<keyword evidence="3" id="KW-0808">Transferase</keyword>
<dbReference type="GO" id="GO:0006352">
    <property type="term" value="P:DNA-templated transcription initiation"/>
    <property type="evidence" value="ECO:0007669"/>
    <property type="project" value="InterPro"/>
</dbReference>
<name>A0A0E4HBR8_9BACL</name>